<feature type="compositionally biased region" description="Basic and acidic residues" evidence="1">
    <location>
        <begin position="246"/>
        <end position="262"/>
    </location>
</feature>
<gene>
    <name evidence="2" type="ORF">CP976_39840</name>
</gene>
<proteinExistence type="predicted"/>
<accession>A0A5J6IM39</accession>
<reference evidence="2 3" key="1">
    <citation type="submission" date="2017-09" db="EMBL/GenBank/DDBJ databases">
        <authorList>
            <person name="Lee N."/>
            <person name="Cho B.-K."/>
        </authorList>
    </citation>
    <scope>NUCLEOTIDE SEQUENCE [LARGE SCALE GENOMIC DNA]</scope>
    <source>
        <strain evidence="2 3">ATCC 13740</strain>
    </source>
</reference>
<sequence length="275" mass="30280">MVLATKLPGRARLEAGRAWSLQITYAQGWRVVRLSSGDDAPTWDEIDRCLAEKGYDRTSPAPCRAPEAGDEFDVMGWSSPSYPRSRRREKDHERPGPPQNLTIALPLAEVGEIRRALDAMQARLPWPEKATPVTALIEALDAEDPVRVTLPAATVSALHHTVSMIGPWTDWLDGDTVRLAGVLSRHLSSAQPSVGPWPHVRDTLQDALREALSRPGAEGLAARDELLAFLLTFADVHRTATTADDMEQRRLQMEQTAAERTEPQPQESDASSSDV</sequence>
<dbReference type="Proteomes" id="UP000326598">
    <property type="component" value="Chromosome"/>
</dbReference>
<evidence type="ECO:0000256" key="1">
    <source>
        <dbReference type="SAM" id="MobiDB-lite"/>
    </source>
</evidence>
<dbReference type="GeneID" id="91422186"/>
<dbReference type="KEGG" id="scoe:CP976_39840"/>
<protein>
    <submittedName>
        <fullName evidence="2">Uncharacterized protein</fullName>
    </submittedName>
</protein>
<organism evidence="2 3">
    <name type="scientific">Streptomyces coeruleorubidus</name>
    <dbReference type="NCBI Taxonomy" id="116188"/>
    <lineage>
        <taxon>Bacteria</taxon>
        <taxon>Bacillati</taxon>
        <taxon>Actinomycetota</taxon>
        <taxon>Actinomycetes</taxon>
        <taxon>Kitasatosporales</taxon>
        <taxon>Streptomycetaceae</taxon>
        <taxon>Streptomyces</taxon>
    </lineage>
</organism>
<dbReference type="RefSeq" id="WP_150484711.1">
    <property type="nucleotide sequence ID" value="NZ_BMTB01000016.1"/>
</dbReference>
<feature type="compositionally biased region" description="Polar residues" evidence="1">
    <location>
        <begin position="263"/>
        <end position="275"/>
    </location>
</feature>
<evidence type="ECO:0000313" key="2">
    <source>
        <dbReference type="EMBL" id="QEV29655.1"/>
    </source>
</evidence>
<feature type="region of interest" description="Disordered" evidence="1">
    <location>
        <begin position="244"/>
        <end position="275"/>
    </location>
</feature>
<name>A0A5J6IM39_STRC4</name>
<feature type="region of interest" description="Disordered" evidence="1">
    <location>
        <begin position="55"/>
        <end position="101"/>
    </location>
</feature>
<evidence type="ECO:0000313" key="3">
    <source>
        <dbReference type="Proteomes" id="UP000326598"/>
    </source>
</evidence>
<dbReference type="EMBL" id="CP023694">
    <property type="protein sequence ID" value="QEV29655.1"/>
    <property type="molecule type" value="Genomic_DNA"/>
</dbReference>
<dbReference type="AlphaFoldDB" id="A0A5J6IM39"/>